<organism evidence="1">
    <name type="scientific">Thermogemmatispora argillosa</name>
    <dbReference type="NCBI Taxonomy" id="2045280"/>
    <lineage>
        <taxon>Bacteria</taxon>
        <taxon>Bacillati</taxon>
        <taxon>Chloroflexota</taxon>
        <taxon>Ktedonobacteria</taxon>
        <taxon>Thermogemmatisporales</taxon>
        <taxon>Thermogemmatisporaceae</taxon>
        <taxon>Thermogemmatispora</taxon>
    </lineage>
</organism>
<gene>
    <name evidence="1" type="ORF">KTA_05590</name>
</gene>
<evidence type="ECO:0000313" key="1">
    <source>
        <dbReference type="EMBL" id="BBH92360.1"/>
    </source>
</evidence>
<dbReference type="EMBL" id="AP019377">
    <property type="protein sequence ID" value="BBH92360.1"/>
    <property type="molecule type" value="Genomic_DNA"/>
</dbReference>
<protein>
    <submittedName>
        <fullName evidence="1">Uncharacterized protein</fullName>
    </submittedName>
</protein>
<sequence>MLKKRRFEEPGLNGSPSAFGVLALGMVRCHDFSTVPRRLCRQPINEQIENSIGGRKRTPPTASLAA</sequence>
<name>A0A455SXF9_9CHLR</name>
<accession>A0A455SXF9</accession>
<dbReference type="AlphaFoldDB" id="A0A455SXF9"/>
<reference evidence="1" key="1">
    <citation type="submission" date="2018-12" db="EMBL/GenBank/DDBJ databases">
        <title>Novel natural products biosynthetic potential of the class Ktedonobacteria.</title>
        <authorList>
            <person name="Zheng Y."/>
            <person name="Saitou A."/>
            <person name="Wang C.M."/>
            <person name="Toyoda A."/>
            <person name="Minakuchi Y."/>
            <person name="Sekiguchi Y."/>
            <person name="Ueda K."/>
            <person name="Takano H."/>
            <person name="Sakai Y."/>
            <person name="Yokota A."/>
            <person name="Yabe S."/>
        </authorList>
    </citation>
    <scope>NUCLEOTIDE SEQUENCE</scope>
    <source>
        <strain evidence="1">A3-2</strain>
    </source>
</reference>
<proteinExistence type="predicted"/>